<proteinExistence type="predicted"/>
<keyword evidence="6" id="KW-0482">Metalloprotease</keyword>
<evidence type="ECO:0000256" key="7">
    <source>
        <dbReference type="SAM" id="Coils"/>
    </source>
</evidence>
<dbReference type="InterPro" id="IPR011055">
    <property type="entry name" value="Dup_hybrid_motif"/>
</dbReference>
<evidence type="ECO:0000259" key="8">
    <source>
        <dbReference type="Pfam" id="PF01551"/>
    </source>
</evidence>
<name>A0A8J6NW19_9BACT</name>
<dbReference type="Gene3D" id="6.10.250.3150">
    <property type="match status" value="1"/>
</dbReference>
<keyword evidence="7" id="KW-0175">Coiled coil</keyword>
<dbReference type="GO" id="GO:0004222">
    <property type="term" value="F:metalloendopeptidase activity"/>
    <property type="evidence" value="ECO:0007669"/>
    <property type="project" value="TreeGrafter"/>
</dbReference>
<dbReference type="InterPro" id="IPR016047">
    <property type="entry name" value="M23ase_b-sheet_dom"/>
</dbReference>
<dbReference type="Pfam" id="PF08239">
    <property type="entry name" value="SH3_3"/>
    <property type="match status" value="1"/>
</dbReference>
<dbReference type="AlphaFoldDB" id="A0A8J6NW19"/>
<dbReference type="SUPFAM" id="SSF51261">
    <property type="entry name" value="Duplicated hybrid motif"/>
    <property type="match status" value="1"/>
</dbReference>
<dbReference type="PANTHER" id="PTHR21666:SF288">
    <property type="entry name" value="CELL DIVISION PROTEIN YTFB"/>
    <property type="match status" value="1"/>
</dbReference>
<organism evidence="10 11">
    <name type="scientific">Candidatus Desulfatibia profunda</name>
    <dbReference type="NCBI Taxonomy" id="2841695"/>
    <lineage>
        <taxon>Bacteria</taxon>
        <taxon>Pseudomonadati</taxon>
        <taxon>Thermodesulfobacteriota</taxon>
        <taxon>Desulfobacteria</taxon>
        <taxon>Desulfobacterales</taxon>
        <taxon>Desulfobacterales incertae sedis</taxon>
        <taxon>Candidatus Desulfatibia</taxon>
    </lineage>
</organism>
<evidence type="ECO:0000313" key="10">
    <source>
        <dbReference type="EMBL" id="MBC8361098.1"/>
    </source>
</evidence>
<dbReference type="GO" id="GO:0006508">
    <property type="term" value="P:proteolysis"/>
    <property type="evidence" value="ECO:0007669"/>
    <property type="project" value="UniProtKB-KW"/>
</dbReference>
<evidence type="ECO:0000256" key="1">
    <source>
        <dbReference type="ARBA" id="ARBA00001947"/>
    </source>
</evidence>
<dbReference type="EMBL" id="JACNJH010000120">
    <property type="protein sequence ID" value="MBC8361098.1"/>
    <property type="molecule type" value="Genomic_DNA"/>
</dbReference>
<keyword evidence="3" id="KW-0479">Metal-binding</keyword>
<feature type="domain" description="SH3b" evidence="9">
    <location>
        <begin position="42"/>
        <end position="89"/>
    </location>
</feature>
<protein>
    <submittedName>
        <fullName evidence="10">Peptidoglycan DD-metalloendopeptidase family protein</fullName>
    </submittedName>
</protein>
<feature type="coiled-coil region" evidence="7">
    <location>
        <begin position="113"/>
        <end position="182"/>
    </location>
</feature>
<evidence type="ECO:0000256" key="3">
    <source>
        <dbReference type="ARBA" id="ARBA00022723"/>
    </source>
</evidence>
<dbReference type="InterPro" id="IPR050570">
    <property type="entry name" value="Cell_wall_metabolism_enzyme"/>
</dbReference>
<evidence type="ECO:0000256" key="6">
    <source>
        <dbReference type="ARBA" id="ARBA00023049"/>
    </source>
</evidence>
<comment type="caution">
    <text evidence="10">The sequence shown here is derived from an EMBL/GenBank/DDBJ whole genome shotgun (WGS) entry which is preliminary data.</text>
</comment>
<dbReference type="PANTHER" id="PTHR21666">
    <property type="entry name" value="PEPTIDASE-RELATED"/>
    <property type="match status" value="1"/>
</dbReference>
<evidence type="ECO:0000259" key="9">
    <source>
        <dbReference type="Pfam" id="PF08239"/>
    </source>
</evidence>
<sequence>MLSFAQTVSKTLIFGAAAALIICHSAEKLAAQPNEIGVIAADRLNLRSEPGVGNPLLKILRKGAKIQILEHVDGWLKISHQGQIGYIRNRPQYVDLNKTELPQENQPEDYRIEAETNSEIKQYKQKAETINQKIQTGKAKVLTFTQKELNIISSLDHIDLSLNDARKRTLELKAELIALEKQISETISASKDLAKKIEESEEYVSKRLVSLYKLNWLGRLSVLASTQSVYDLFQRRNALELILSYDRNARETLLKHKLEFQMLLARLSAKKTEKLALETDLEKQIKIMSDNRAKRTNLLEDIRNQRTLELAAIESLKQAAGDLNRVIKSLTTVAKPAEQIQKTSPKSFTSSKGLLNMPVKGKVTYFFGPYKNDKFNVVNFRSGIVIKAERGEPIRAVFDGKVLYASWFKGYGNMIIIDHDDNYYTVYAHAEELFVSKGDQVENGEVVATVGDTDSLTGPNLHFEVRHHGRPMNPLKWVASG</sequence>
<dbReference type="InterPro" id="IPR003646">
    <property type="entry name" value="SH3-like_bac-type"/>
</dbReference>
<reference evidence="10 11" key="1">
    <citation type="submission" date="2020-08" db="EMBL/GenBank/DDBJ databases">
        <title>Bridging the membrane lipid divide: bacteria of the FCB group superphylum have the potential to synthesize archaeal ether lipids.</title>
        <authorList>
            <person name="Villanueva L."/>
            <person name="Von Meijenfeldt F.A.B."/>
            <person name="Westbye A.B."/>
            <person name="Yadav S."/>
            <person name="Hopmans E.C."/>
            <person name="Dutilh B.E."/>
            <person name="Sinninghe Damste J.S."/>
        </authorList>
    </citation>
    <scope>NUCLEOTIDE SEQUENCE [LARGE SCALE GENOMIC DNA]</scope>
    <source>
        <strain evidence="10">NIOZ-UU30</strain>
    </source>
</reference>
<accession>A0A8J6NW19</accession>
<evidence type="ECO:0000256" key="4">
    <source>
        <dbReference type="ARBA" id="ARBA00022801"/>
    </source>
</evidence>
<dbReference type="Pfam" id="PF01551">
    <property type="entry name" value="Peptidase_M23"/>
    <property type="match status" value="1"/>
</dbReference>
<keyword evidence="4" id="KW-0378">Hydrolase</keyword>
<gene>
    <name evidence="10" type="ORF">H8E23_06850</name>
</gene>
<dbReference type="GO" id="GO:0046872">
    <property type="term" value="F:metal ion binding"/>
    <property type="evidence" value="ECO:0007669"/>
    <property type="project" value="UniProtKB-KW"/>
</dbReference>
<dbReference type="CDD" id="cd12797">
    <property type="entry name" value="M23_peptidase"/>
    <property type="match status" value="1"/>
</dbReference>
<dbReference type="Proteomes" id="UP000603434">
    <property type="component" value="Unassembled WGS sequence"/>
</dbReference>
<evidence type="ECO:0000256" key="5">
    <source>
        <dbReference type="ARBA" id="ARBA00022833"/>
    </source>
</evidence>
<keyword evidence="2" id="KW-0645">Protease</keyword>
<evidence type="ECO:0000313" key="11">
    <source>
        <dbReference type="Proteomes" id="UP000603434"/>
    </source>
</evidence>
<keyword evidence="5" id="KW-0862">Zinc</keyword>
<comment type="cofactor">
    <cofactor evidence="1">
        <name>Zn(2+)</name>
        <dbReference type="ChEBI" id="CHEBI:29105"/>
    </cofactor>
</comment>
<evidence type="ECO:0000256" key="2">
    <source>
        <dbReference type="ARBA" id="ARBA00022670"/>
    </source>
</evidence>
<dbReference type="Gene3D" id="2.70.70.10">
    <property type="entry name" value="Glucose Permease (Domain IIA)"/>
    <property type="match status" value="1"/>
</dbReference>
<feature type="domain" description="M23ase beta-sheet core" evidence="8">
    <location>
        <begin position="380"/>
        <end position="474"/>
    </location>
</feature>
<dbReference type="Gene3D" id="2.30.30.40">
    <property type="entry name" value="SH3 Domains"/>
    <property type="match status" value="1"/>
</dbReference>